<dbReference type="Proteomes" id="UP000821853">
    <property type="component" value="Chromosome 3"/>
</dbReference>
<proteinExistence type="predicted"/>
<accession>A0A9J6G5Z2</accession>
<evidence type="ECO:0000313" key="1">
    <source>
        <dbReference type="EMBL" id="KAH9370523.1"/>
    </source>
</evidence>
<gene>
    <name evidence="1" type="ORF">HPB48_006276</name>
</gene>
<keyword evidence="2" id="KW-1185">Reference proteome</keyword>
<sequence>MEVAAQEALKKPPQESIQKKNLLNAKKSTQVNSRPLATANIPALANIPVYRFWRAQTGR</sequence>
<dbReference type="EMBL" id="JABSTR010000005">
    <property type="protein sequence ID" value="KAH9370523.1"/>
    <property type="molecule type" value="Genomic_DNA"/>
</dbReference>
<evidence type="ECO:0000313" key="2">
    <source>
        <dbReference type="Proteomes" id="UP000821853"/>
    </source>
</evidence>
<dbReference type="VEuPathDB" id="VectorBase:HLOH_051345"/>
<organism evidence="1 2">
    <name type="scientific">Haemaphysalis longicornis</name>
    <name type="common">Bush tick</name>
    <dbReference type="NCBI Taxonomy" id="44386"/>
    <lineage>
        <taxon>Eukaryota</taxon>
        <taxon>Metazoa</taxon>
        <taxon>Ecdysozoa</taxon>
        <taxon>Arthropoda</taxon>
        <taxon>Chelicerata</taxon>
        <taxon>Arachnida</taxon>
        <taxon>Acari</taxon>
        <taxon>Parasitiformes</taxon>
        <taxon>Ixodida</taxon>
        <taxon>Ixodoidea</taxon>
        <taxon>Ixodidae</taxon>
        <taxon>Haemaphysalinae</taxon>
        <taxon>Haemaphysalis</taxon>
    </lineage>
</organism>
<dbReference type="AlphaFoldDB" id="A0A9J6G5Z2"/>
<name>A0A9J6G5Z2_HAELO</name>
<protein>
    <submittedName>
        <fullName evidence="1">Uncharacterized protein</fullName>
    </submittedName>
</protein>
<comment type="caution">
    <text evidence="1">The sequence shown here is derived from an EMBL/GenBank/DDBJ whole genome shotgun (WGS) entry which is preliminary data.</text>
</comment>
<reference evidence="1 2" key="1">
    <citation type="journal article" date="2020" name="Cell">
        <title>Large-Scale Comparative Analyses of Tick Genomes Elucidate Their Genetic Diversity and Vector Capacities.</title>
        <authorList>
            <consortium name="Tick Genome and Microbiome Consortium (TIGMIC)"/>
            <person name="Jia N."/>
            <person name="Wang J."/>
            <person name="Shi W."/>
            <person name="Du L."/>
            <person name="Sun Y."/>
            <person name="Zhan W."/>
            <person name="Jiang J.F."/>
            <person name="Wang Q."/>
            <person name="Zhang B."/>
            <person name="Ji P."/>
            <person name="Bell-Sakyi L."/>
            <person name="Cui X.M."/>
            <person name="Yuan T.T."/>
            <person name="Jiang B.G."/>
            <person name="Yang W.F."/>
            <person name="Lam T.T."/>
            <person name="Chang Q.C."/>
            <person name="Ding S.J."/>
            <person name="Wang X.J."/>
            <person name="Zhu J.G."/>
            <person name="Ruan X.D."/>
            <person name="Zhao L."/>
            <person name="Wei J.T."/>
            <person name="Ye R.Z."/>
            <person name="Que T.C."/>
            <person name="Du C.H."/>
            <person name="Zhou Y.H."/>
            <person name="Cheng J.X."/>
            <person name="Dai P.F."/>
            <person name="Guo W.B."/>
            <person name="Han X.H."/>
            <person name="Huang E.J."/>
            <person name="Li L.F."/>
            <person name="Wei W."/>
            <person name="Gao Y.C."/>
            <person name="Liu J.Z."/>
            <person name="Shao H.Z."/>
            <person name="Wang X."/>
            <person name="Wang C.C."/>
            <person name="Yang T.C."/>
            <person name="Huo Q.B."/>
            <person name="Li W."/>
            <person name="Chen H.Y."/>
            <person name="Chen S.E."/>
            <person name="Zhou L.G."/>
            <person name="Ni X.B."/>
            <person name="Tian J.H."/>
            <person name="Sheng Y."/>
            <person name="Liu T."/>
            <person name="Pan Y.S."/>
            <person name="Xia L.Y."/>
            <person name="Li J."/>
            <person name="Zhao F."/>
            <person name="Cao W.C."/>
        </authorList>
    </citation>
    <scope>NUCLEOTIDE SEQUENCE [LARGE SCALE GENOMIC DNA]</scope>
    <source>
        <strain evidence="1">HaeL-2018</strain>
    </source>
</reference>